<dbReference type="InterPro" id="IPR051338">
    <property type="entry name" value="NodU/CmcH_Carbamoyltrnsfr"/>
</dbReference>
<dbReference type="SUPFAM" id="SSF53067">
    <property type="entry name" value="Actin-like ATPase domain"/>
    <property type="match status" value="1"/>
</dbReference>
<organism evidence="4 5">
    <name type="scientific">Candidatus Rhodoblastus alkanivorans</name>
    <dbReference type="NCBI Taxonomy" id="2954117"/>
    <lineage>
        <taxon>Bacteria</taxon>
        <taxon>Pseudomonadati</taxon>
        <taxon>Pseudomonadota</taxon>
        <taxon>Alphaproteobacteria</taxon>
        <taxon>Hyphomicrobiales</taxon>
        <taxon>Rhodoblastaceae</taxon>
        <taxon>Rhodoblastus</taxon>
    </lineage>
</organism>
<comment type="caution">
    <text evidence="4">The sequence shown here is derived from an EMBL/GenBank/DDBJ whole genome shotgun (WGS) entry which is preliminary data.</text>
</comment>
<evidence type="ECO:0000256" key="1">
    <source>
        <dbReference type="ARBA" id="ARBA00006129"/>
    </source>
</evidence>
<evidence type="ECO:0000313" key="4">
    <source>
        <dbReference type="EMBL" id="MCI4682324.1"/>
    </source>
</evidence>
<sequence>MRKSGAAQRFTPLRPRLASAGFRAALPLAERFFRHRNIHRSTSAFAAERARELAARLARGETVFLAGVSIGGFHNTGAALIEVTPSGGPRIICNNEEERYSGEKHSNKYPGRSLDALGEILASRGVGPDRIVAWLATYDYPLFVAAGLRSVLEEFPASLNLIFQDHAPSYDGDQLVAGMRVADELASRFGLDGPAPVIGVPHHDTHAYFSYLVSPFAAEQSPVMVAVVDGSGDCASISHYVGESGTLRPMRSNASIFDSLGMFYAVISSTQGGWTTLSSEGRYMGATAYGDMNRATNPYYERLRKIFDLRPDGDVRLNRSLANWPRSLLRDPYAAELADILGPPIPPEQMWNPDAVLRVEDIHHRPNTQERLDKAAATQLVFEDGLFHLVDGFIRTTGSDRLVLTGGAALNAVANMRLLEHFDEAYFRRALGRSTRLHLWVPPTPGDSGATIGAAYAFAATAGVGLGPRLEHAFYCGSAAPRSKIEAVLAGADDLEWVEIGDAAHPAGREAIADLMAFIIARNGVIAIFQGPAETGPRALGHRSILANPCNPRTREMLNERVKYREAIRPLAPMATLAAAIDLFELSDGAADDGYNAYNYMVLTVRAKARALERVPAVIHADGTARVQIVREHTDPVIHSFLKALGRRIGVEVAVNTSFNVGGPIAQTPVQAVETLRRAKGMDGVFMLSAEGPAMLVWLKKSGSEAQGRAGRWLAEWKAESCAAEAGGE</sequence>
<dbReference type="InterPro" id="IPR043129">
    <property type="entry name" value="ATPase_NBD"/>
</dbReference>
<gene>
    <name evidence="4" type="ORF">K2U94_06055</name>
</gene>
<accession>A0ABS9Z3W6</accession>
<protein>
    <submittedName>
        <fullName evidence="4">Carbamoyltransferase</fullName>
    </submittedName>
</protein>
<keyword evidence="5" id="KW-1185">Reference proteome</keyword>
<dbReference type="InterPro" id="IPR003696">
    <property type="entry name" value="Carbtransf_dom"/>
</dbReference>
<comment type="similarity">
    <text evidence="1">Belongs to the NodU/CmcH family.</text>
</comment>
<name>A0ABS9Z3W6_9HYPH</name>
<dbReference type="PANTHER" id="PTHR34847">
    <property type="entry name" value="NODULATION PROTEIN U"/>
    <property type="match status" value="1"/>
</dbReference>
<feature type="domain" description="Carbamoyltransferase C-terminal" evidence="3">
    <location>
        <begin position="519"/>
        <end position="685"/>
    </location>
</feature>
<dbReference type="Pfam" id="PF02543">
    <property type="entry name" value="Carbam_trans_N"/>
    <property type="match status" value="1"/>
</dbReference>
<dbReference type="CDD" id="cd24033">
    <property type="entry name" value="ASKHA_NBD_NodU_CmcH-like_N"/>
    <property type="match status" value="1"/>
</dbReference>
<evidence type="ECO:0000259" key="3">
    <source>
        <dbReference type="Pfam" id="PF16861"/>
    </source>
</evidence>
<reference evidence="4" key="1">
    <citation type="journal article" date="2022" name="ISME J.">
        <title>Identification of active gaseous-alkane degraders at natural gas seeps.</title>
        <authorList>
            <person name="Farhan Ul Haque M."/>
            <person name="Hernandez M."/>
            <person name="Crombie A.T."/>
            <person name="Murrell J.C."/>
        </authorList>
    </citation>
    <scope>NUCLEOTIDE SEQUENCE</scope>
    <source>
        <strain evidence="4">PC2</strain>
    </source>
</reference>
<dbReference type="Proteomes" id="UP001139104">
    <property type="component" value="Unassembled WGS sequence"/>
</dbReference>
<feature type="domain" description="Carbamoyltransferase" evidence="2">
    <location>
        <begin position="73"/>
        <end position="455"/>
    </location>
</feature>
<dbReference type="InterPro" id="IPR038152">
    <property type="entry name" value="Carbam_trans_C_sf"/>
</dbReference>
<evidence type="ECO:0000259" key="2">
    <source>
        <dbReference type="Pfam" id="PF02543"/>
    </source>
</evidence>
<dbReference type="EMBL" id="JAIVFP010000001">
    <property type="protein sequence ID" value="MCI4682324.1"/>
    <property type="molecule type" value="Genomic_DNA"/>
</dbReference>
<evidence type="ECO:0000313" key="5">
    <source>
        <dbReference type="Proteomes" id="UP001139104"/>
    </source>
</evidence>
<dbReference type="Gene3D" id="3.90.870.20">
    <property type="entry name" value="Carbamoyltransferase, C-terminal domain"/>
    <property type="match status" value="1"/>
</dbReference>
<dbReference type="RefSeq" id="WP_243066343.1">
    <property type="nucleotide sequence ID" value="NZ_JAIVFP010000001.1"/>
</dbReference>
<dbReference type="Pfam" id="PF16861">
    <property type="entry name" value="Carbam_trans_C"/>
    <property type="match status" value="1"/>
</dbReference>
<dbReference type="PANTHER" id="PTHR34847:SF1">
    <property type="entry name" value="NODULATION PROTEIN U"/>
    <property type="match status" value="1"/>
</dbReference>
<dbReference type="Gene3D" id="3.30.420.40">
    <property type="match status" value="2"/>
</dbReference>
<proteinExistence type="inferred from homology"/>
<dbReference type="InterPro" id="IPR031730">
    <property type="entry name" value="Carbam_trans_C"/>
</dbReference>